<name>A0ABU0CQA0_9BACI</name>
<reference evidence="4 5" key="1">
    <citation type="submission" date="2023-07" db="EMBL/GenBank/DDBJ databases">
        <title>Genomic Encyclopedia of Type Strains, Phase IV (KMG-IV): sequencing the most valuable type-strain genomes for metagenomic binning, comparative biology and taxonomic classification.</title>
        <authorList>
            <person name="Goeker M."/>
        </authorList>
    </citation>
    <scope>NUCLEOTIDE SEQUENCE [LARGE SCALE GENOMIC DNA]</scope>
    <source>
        <strain evidence="4 5">DSM 17740</strain>
    </source>
</reference>
<dbReference type="SUPFAM" id="SSF46785">
    <property type="entry name" value="Winged helix' DNA-binding domain"/>
    <property type="match status" value="1"/>
</dbReference>
<comment type="function">
    <text evidence="1">Transcriptional repressor of xylose-utilizing enzymes.</text>
</comment>
<keyword evidence="3" id="KW-0119">Carbohydrate metabolism</keyword>
<dbReference type="Pfam" id="PF00480">
    <property type="entry name" value="ROK"/>
    <property type="match status" value="1"/>
</dbReference>
<dbReference type="PROSITE" id="PS01125">
    <property type="entry name" value="ROK"/>
    <property type="match status" value="1"/>
</dbReference>
<dbReference type="InterPro" id="IPR043129">
    <property type="entry name" value="ATPase_NBD"/>
</dbReference>
<proteinExistence type="inferred from homology"/>
<dbReference type="Proteomes" id="UP001232445">
    <property type="component" value="Unassembled WGS sequence"/>
</dbReference>
<dbReference type="InterPro" id="IPR036388">
    <property type="entry name" value="WH-like_DNA-bd_sf"/>
</dbReference>
<dbReference type="InterPro" id="IPR049874">
    <property type="entry name" value="ROK_cs"/>
</dbReference>
<dbReference type="SUPFAM" id="SSF53067">
    <property type="entry name" value="Actin-like ATPase domain"/>
    <property type="match status" value="1"/>
</dbReference>
<evidence type="ECO:0000256" key="2">
    <source>
        <dbReference type="ARBA" id="ARBA00006479"/>
    </source>
</evidence>
<dbReference type="InterPro" id="IPR000600">
    <property type="entry name" value="ROK"/>
</dbReference>
<evidence type="ECO:0000256" key="3">
    <source>
        <dbReference type="ARBA" id="ARBA00022629"/>
    </source>
</evidence>
<dbReference type="InterPro" id="IPR036390">
    <property type="entry name" value="WH_DNA-bd_sf"/>
</dbReference>
<dbReference type="Gene3D" id="1.10.10.10">
    <property type="entry name" value="Winged helix-like DNA-binding domain superfamily/Winged helix DNA-binding domain"/>
    <property type="match status" value="1"/>
</dbReference>
<dbReference type="EMBL" id="JAUSUQ010000004">
    <property type="protein sequence ID" value="MDQ0338586.1"/>
    <property type="molecule type" value="Genomic_DNA"/>
</dbReference>
<evidence type="ECO:0000313" key="5">
    <source>
        <dbReference type="Proteomes" id="UP001232445"/>
    </source>
</evidence>
<evidence type="ECO:0000313" key="4">
    <source>
        <dbReference type="EMBL" id="MDQ0338586.1"/>
    </source>
</evidence>
<keyword evidence="5" id="KW-1185">Reference proteome</keyword>
<dbReference type="PANTHER" id="PTHR18964:SF149">
    <property type="entry name" value="BIFUNCTIONAL UDP-N-ACETYLGLUCOSAMINE 2-EPIMERASE_N-ACETYLMANNOSAMINE KINASE"/>
    <property type="match status" value="1"/>
</dbReference>
<accession>A0ABU0CQA0</accession>
<keyword evidence="3" id="KW-0859">Xylose metabolism</keyword>
<gene>
    <name evidence="4" type="ORF">J2S00_001372</name>
</gene>
<comment type="caution">
    <text evidence="4">The sequence shown here is derived from an EMBL/GenBank/DDBJ whole genome shotgun (WGS) entry which is preliminary data.</text>
</comment>
<evidence type="ECO:0000256" key="1">
    <source>
        <dbReference type="ARBA" id="ARBA00002486"/>
    </source>
</evidence>
<dbReference type="CDD" id="cd24076">
    <property type="entry name" value="ASKHA_ATPase_ROK_BsXylR-like"/>
    <property type="match status" value="1"/>
</dbReference>
<organism evidence="4 5">
    <name type="scientific">Caldalkalibacillus uzonensis</name>
    <dbReference type="NCBI Taxonomy" id="353224"/>
    <lineage>
        <taxon>Bacteria</taxon>
        <taxon>Bacillati</taxon>
        <taxon>Bacillota</taxon>
        <taxon>Bacilli</taxon>
        <taxon>Bacillales</taxon>
        <taxon>Bacillaceae</taxon>
        <taxon>Caldalkalibacillus</taxon>
    </lineage>
</organism>
<sequence length="392" mass="43230">MKTGDQNLVKKINKCIVLHTIQTKSPISRSQISQATGLNKATVSSLVTELIKEHLVHEIGTGQSYGGRKPVMLYFNQNAGYSIGIDLGVNYILGVLTDLKGHIIEKIFVSLNKQDYPYVINEVIKIIHKLFRQTPKSPYGIIGIGIGVPGIVNREGTILFAPNLNWRNINIKEEIKKEFDLPVIVENDANSGAHGEHIYGAGKNISNLVYVNIGIGIGTGIIIDNKLFKGATGISGEMGHQTIDLKGMKCRCGNKGCWELYASESALRKLAKQIPVFRNAENIGIEDLIEKANQGNRDVISLFDRLGEYIGIGLINVINTFNPHLVIIGNRFSLLKNWILNPINRVLEQRLPPFQREACSVTFSELGIYSCALGSAAFAVSSFFDKEKVIVE</sequence>
<dbReference type="PANTHER" id="PTHR18964">
    <property type="entry name" value="ROK (REPRESSOR, ORF, KINASE) FAMILY"/>
    <property type="match status" value="1"/>
</dbReference>
<dbReference type="RefSeq" id="WP_307337176.1">
    <property type="nucleotide sequence ID" value="NZ_JAUSUQ010000004.1"/>
</dbReference>
<protein>
    <submittedName>
        <fullName evidence="4">Glucokinase-like ROK family protein</fullName>
    </submittedName>
</protein>
<comment type="similarity">
    <text evidence="2">Belongs to the ROK (NagC/XylR) family.</text>
</comment>
<dbReference type="Gene3D" id="3.30.420.40">
    <property type="match status" value="2"/>
</dbReference>